<dbReference type="PANTHER" id="PTHR46566">
    <property type="entry name" value="1-PHOSPHOFRUCTOKINASE-RELATED"/>
    <property type="match status" value="1"/>
</dbReference>
<dbReference type="Pfam" id="PF00294">
    <property type="entry name" value="PfkB"/>
    <property type="match status" value="1"/>
</dbReference>
<sequence length="309" mass="33494">MISTVTINPAVDYSLKADEIKLDKVNRVDFLAKSAAGKGINVAKAVKKLGQEPQALGCVGGVAGQYIVDELKKQEITTDFNWVENETRINFKVIDNLNQETKINQHGLPLTESELEKIFAKIIEQAQQSEILILGGSLPENTPVDFYQKVIAELNGTATKVFLDTSEEALKLALKSKPTLIKPNLRELEEIEGQELSFQEVISVSQDLVTSGIETVVVSMGADGALLVTEKDVCYARPPQVEVVSTVGAGDSMVGALAVAYAKNYSAQKKLKFAVAMSVATILSPGSEVANLVEVKKWMKEVKVKQVEG</sequence>
<evidence type="ECO:0000256" key="2">
    <source>
        <dbReference type="ARBA" id="ARBA00022679"/>
    </source>
</evidence>
<dbReference type="AlphaFoldDB" id="A0A938XQK4"/>
<protein>
    <recommendedName>
        <fullName evidence="7">Tagatose-6-phosphate kinase</fullName>
        <ecNumber evidence="7">2.7.1.144</ecNumber>
    </recommendedName>
</protein>
<dbReference type="EC" id="2.7.1.144" evidence="7"/>
<keyword evidence="11" id="KW-1185">Reference proteome</keyword>
<dbReference type="InterPro" id="IPR029056">
    <property type="entry name" value="Ribokinase-like"/>
</dbReference>
<comment type="function">
    <text evidence="8">Catalyzes the ATP-dependent phosphorylation of fructose-l-phosphate to fructose-l,6-bisphosphate.</text>
</comment>
<dbReference type="InterPro" id="IPR017583">
    <property type="entry name" value="Tagatose/fructose_Pkinase"/>
</dbReference>
<keyword evidence="2 7" id="KW-0808">Transferase</keyword>
<dbReference type="InterPro" id="IPR011611">
    <property type="entry name" value="PfkB_dom"/>
</dbReference>
<evidence type="ECO:0000313" key="11">
    <source>
        <dbReference type="Proteomes" id="UP000774000"/>
    </source>
</evidence>
<organism evidence="10 11">
    <name type="scientific">Halanaerobacter jeridensis</name>
    <dbReference type="NCBI Taxonomy" id="706427"/>
    <lineage>
        <taxon>Bacteria</taxon>
        <taxon>Bacillati</taxon>
        <taxon>Bacillota</taxon>
        <taxon>Clostridia</taxon>
        <taxon>Halanaerobiales</taxon>
        <taxon>Halobacteroidaceae</taxon>
        <taxon>Halanaerobacter</taxon>
    </lineage>
</organism>
<dbReference type="FunFam" id="3.40.1190.20:FF:000001">
    <property type="entry name" value="Phosphofructokinase"/>
    <property type="match status" value="1"/>
</dbReference>
<reference evidence="10" key="1">
    <citation type="submission" date="2021-01" db="EMBL/GenBank/DDBJ databases">
        <title>Genomic Encyclopedia of Type Strains, Phase IV (KMG-IV): sequencing the most valuable type-strain genomes for metagenomic binning, comparative biology and taxonomic classification.</title>
        <authorList>
            <person name="Goeker M."/>
        </authorList>
    </citation>
    <scope>NUCLEOTIDE SEQUENCE</scope>
    <source>
        <strain evidence="10">DSM 23230</strain>
    </source>
</reference>
<comment type="pathway">
    <text evidence="7">Carbohydrate metabolism; D-tagatose 6-phosphate degradation; D-glyceraldehyde 3-phosphate and glycerone phosphate from D-tagatose 6-phosphate: step 1/2.</text>
</comment>
<dbReference type="PROSITE" id="PS00584">
    <property type="entry name" value="PFKB_KINASES_2"/>
    <property type="match status" value="1"/>
</dbReference>
<evidence type="ECO:0000256" key="5">
    <source>
        <dbReference type="ARBA" id="ARBA00022840"/>
    </source>
</evidence>
<dbReference type="GO" id="GO:0005829">
    <property type="term" value="C:cytosol"/>
    <property type="evidence" value="ECO:0007669"/>
    <property type="project" value="TreeGrafter"/>
</dbReference>
<evidence type="ECO:0000256" key="1">
    <source>
        <dbReference type="ARBA" id="ARBA00005380"/>
    </source>
</evidence>
<keyword evidence="3 7" id="KW-0547">Nucleotide-binding</keyword>
<dbReference type="NCBIfam" id="TIGR03168">
    <property type="entry name" value="1-PFK"/>
    <property type="match status" value="1"/>
</dbReference>
<dbReference type="GO" id="GO:0016052">
    <property type="term" value="P:carbohydrate catabolic process"/>
    <property type="evidence" value="ECO:0007669"/>
    <property type="project" value="UniProtKB-ARBA"/>
</dbReference>
<dbReference type="RefSeq" id="WP_204703045.1">
    <property type="nucleotide sequence ID" value="NZ_JAFBDQ010000023.1"/>
</dbReference>
<dbReference type="GO" id="GO:0008662">
    <property type="term" value="F:1-phosphofructokinase activity"/>
    <property type="evidence" value="ECO:0007669"/>
    <property type="project" value="UniProtKB-UniRule"/>
</dbReference>
<dbReference type="GO" id="GO:0005524">
    <property type="term" value="F:ATP binding"/>
    <property type="evidence" value="ECO:0007669"/>
    <property type="project" value="UniProtKB-UniRule"/>
</dbReference>
<evidence type="ECO:0000256" key="7">
    <source>
        <dbReference type="PIRNR" id="PIRNR000535"/>
    </source>
</evidence>
<evidence type="ECO:0000259" key="9">
    <source>
        <dbReference type="Pfam" id="PF00294"/>
    </source>
</evidence>
<evidence type="ECO:0000256" key="8">
    <source>
        <dbReference type="RuleBase" id="RU369061"/>
    </source>
</evidence>
<evidence type="ECO:0000256" key="4">
    <source>
        <dbReference type="ARBA" id="ARBA00022777"/>
    </source>
</evidence>
<dbReference type="PIRSF" id="PIRSF000535">
    <property type="entry name" value="1PFK/6PFK/LacC"/>
    <property type="match status" value="1"/>
</dbReference>
<accession>A0A938XQK4</accession>
<dbReference type="GO" id="GO:0005988">
    <property type="term" value="P:lactose metabolic process"/>
    <property type="evidence" value="ECO:0007669"/>
    <property type="project" value="UniProtKB-KW"/>
</dbReference>
<dbReference type="Gene3D" id="3.40.1190.20">
    <property type="match status" value="1"/>
</dbReference>
<keyword evidence="7" id="KW-0423">Lactose metabolism</keyword>
<dbReference type="InterPro" id="IPR022463">
    <property type="entry name" value="1-PFruKinase"/>
</dbReference>
<dbReference type="GO" id="GO:0044281">
    <property type="term" value="P:small molecule metabolic process"/>
    <property type="evidence" value="ECO:0007669"/>
    <property type="project" value="UniProtKB-ARBA"/>
</dbReference>
<dbReference type="CDD" id="cd01164">
    <property type="entry name" value="FruK_PfkB_like"/>
    <property type="match status" value="1"/>
</dbReference>
<comment type="catalytic activity">
    <reaction evidence="6 8">
        <text>beta-D-fructose 1-phosphate + ATP = beta-D-fructose 1,6-bisphosphate + ADP + H(+)</text>
        <dbReference type="Rhea" id="RHEA:14213"/>
        <dbReference type="ChEBI" id="CHEBI:15378"/>
        <dbReference type="ChEBI" id="CHEBI:30616"/>
        <dbReference type="ChEBI" id="CHEBI:32966"/>
        <dbReference type="ChEBI" id="CHEBI:138881"/>
        <dbReference type="ChEBI" id="CHEBI:456216"/>
        <dbReference type="EC" id="2.7.1.56"/>
    </reaction>
</comment>
<dbReference type="SUPFAM" id="SSF53613">
    <property type="entry name" value="Ribokinase-like"/>
    <property type="match status" value="1"/>
</dbReference>
<comment type="similarity">
    <text evidence="1">Belongs to the carbohydrate kinase pfkB family.</text>
</comment>
<dbReference type="GO" id="GO:0009024">
    <property type="term" value="F:tagatose-6-phosphate kinase activity"/>
    <property type="evidence" value="ECO:0007669"/>
    <property type="project" value="UniProtKB-EC"/>
</dbReference>
<gene>
    <name evidence="10" type="ORF">JOC47_002927</name>
</gene>
<dbReference type="PANTHER" id="PTHR46566:SF2">
    <property type="entry name" value="ATP-DEPENDENT 6-PHOSPHOFRUCTOKINASE ISOZYME 2"/>
    <property type="match status" value="1"/>
</dbReference>
<keyword evidence="4 8" id="KW-0418">Kinase</keyword>
<dbReference type="EMBL" id="JAFBDQ010000023">
    <property type="protein sequence ID" value="MBM7558058.1"/>
    <property type="molecule type" value="Genomic_DNA"/>
</dbReference>
<dbReference type="NCBIfam" id="TIGR03828">
    <property type="entry name" value="pfkB"/>
    <property type="match status" value="1"/>
</dbReference>
<name>A0A938XQK4_9FIRM</name>
<comment type="similarity">
    <text evidence="7">Belongs to the carbohydrate kinase PfkB family. LacC subfamily.</text>
</comment>
<evidence type="ECO:0000256" key="3">
    <source>
        <dbReference type="ARBA" id="ARBA00022741"/>
    </source>
</evidence>
<dbReference type="InterPro" id="IPR002173">
    <property type="entry name" value="Carboh/pur_kinase_PfkB_CS"/>
</dbReference>
<evidence type="ECO:0000313" key="10">
    <source>
        <dbReference type="EMBL" id="MBM7558058.1"/>
    </source>
</evidence>
<dbReference type="Proteomes" id="UP000774000">
    <property type="component" value="Unassembled WGS sequence"/>
</dbReference>
<proteinExistence type="inferred from homology"/>
<comment type="caution">
    <text evidence="10">The sequence shown here is derived from an EMBL/GenBank/DDBJ whole genome shotgun (WGS) entry which is preliminary data.</text>
</comment>
<evidence type="ECO:0000256" key="6">
    <source>
        <dbReference type="ARBA" id="ARBA00047745"/>
    </source>
</evidence>
<dbReference type="PROSITE" id="PS00583">
    <property type="entry name" value="PFKB_KINASES_1"/>
    <property type="match status" value="1"/>
</dbReference>
<keyword evidence="5 7" id="KW-0067">ATP-binding</keyword>
<comment type="catalytic activity">
    <reaction evidence="7">
        <text>D-tagatofuranose 6-phosphate + ATP = D-tagatofuranose 1,6-bisphosphate + ADP + H(+)</text>
        <dbReference type="Rhea" id="RHEA:12420"/>
        <dbReference type="ChEBI" id="CHEBI:15378"/>
        <dbReference type="ChEBI" id="CHEBI:30616"/>
        <dbReference type="ChEBI" id="CHEBI:58694"/>
        <dbReference type="ChEBI" id="CHEBI:58695"/>
        <dbReference type="ChEBI" id="CHEBI:456216"/>
        <dbReference type="EC" id="2.7.1.144"/>
    </reaction>
</comment>
<feature type="domain" description="Carbohydrate kinase PfkB" evidence="9">
    <location>
        <begin position="11"/>
        <end position="287"/>
    </location>
</feature>